<dbReference type="EMBL" id="CAJNOL010000299">
    <property type="protein sequence ID" value="CAF0992498.1"/>
    <property type="molecule type" value="Genomic_DNA"/>
</dbReference>
<proteinExistence type="predicted"/>
<evidence type="ECO:0000313" key="2">
    <source>
        <dbReference type="EMBL" id="CAF0949322.1"/>
    </source>
</evidence>
<reference evidence="2" key="1">
    <citation type="submission" date="2021-02" db="EMBL/GenBank/DDBJ databases">
        <authorList>
            <person name="Nowell W R."/>
        </authorList>
    </citation>
    <scope>NUCLEOTIDE SEQUENCE</scope>
</reference>
<feature type="compositionally biased region" description="Basic and acidic residues" evidence="1">
    <location>
        <begin position="200"/>
        <end position="220"/>
    </location>
</feature>
<evidence type="ECO:0000313" key="4">
    <source>
        <dbReference type="Proteomes" id="UP000663854"/>
    </source>
</evidence>
<dbReference type="InterPro" id="IPR028042">
    <property type="entry name" value="DUF4639"/>
</dbReference>
<name>A0A814D4G3_9BILA</name>
<dbReference type="PANTHER" id="PTHR34438:SF1">
    <property type="entry name" value="CHROMOSOME 2 OPEN READING FRAME 81"/>
    <property type="match status" value="1"/>
</dbReference>
<gene>
    <name evidence="3" type="ORF">JXQ802_LOCUS13745</name>
    <name evidence="2" type="ORF">PYM288_LOCUS12038</name>
</gene>
<keyword evidence="5" id="KW-1185">Reference proteome</keyword>
<dbReference type="PANTHER" id="PTHR34438">
    <property type="entry name" value="SI:DKEY-97L20.6"/>
    <property type="match status" value="1"/>
</dbReference>
<evidence type="ECO:0000313" key="3">
    <source>
        <dbReference type="EMBL" id="CAF0992498.1"/>
    </source>
</evidence>
<dbReference type="Proteomes" id="UP000663854">
    <property type="component" value="Unassembled WGS sequence"/>
</dbReference>
<dbReference type="Proteomes" id="UP000663870">
    <property type="component" value="Unassembled WGS sequence"/>
</dbReference>
<comment type="caution">
    <text evidence="2">The sequence shown here is derived from an EMBL/GenBank/DDBJ whole genome shotgun (WGS) entry which is preliminary data.</text>
</comment>
<feature type="region of interest" description="Disordered" evidence="1">
    <location>
        <begin position="152"/>
        <end position="220"/>
    </location>
</feature>
<feature type="region of interest" description="Disordered" evidence="1">
    <location>
        <begin position="503"/>
        <end position="539"/>
    </location>
</feature>
<protein>
    <submittedName>
        <fullName evidence="2">Uncharacterized protein</fullName>
    </submittedName>
</protein>
<sequence length="539" mass="60498">MATRTAAKPGRPPAKSTVKTPGKDQLKGDKQPTNILEIVPGKFNENDWISLLENDDTEDFIADTFDSIWTETSKQIQQIYIRRQLLPFTLMMTENALSNVIQWAFLERDEPKPTNGNFWKEDDEPIPCSMDNWGEGVVPACREEHPQSIEQSPILDAQRSPSAPADIQTPEDINEIRRSSSSRSSVNSSIDSTTQTKRPLKIDHTDQQNKSEQSIKDNIDDHTLTRKESPIEQNIHRLSFERKPYNHDILVIQNQPPKLEPLSGLFYSVQIPTSSSSANVTPATTTTTTTTKQRRIMAPKISSQLGSDALASSTNMTGTTTTKSMKKIESKLFDDQHIEEVISKAPVAAHSMLKSILNRPPGYRELELDDYGNVISIAKIDPDKLAPKNIRVKCDIVKPRKVAIETRSLPKPSKQMKLSQSEPKFTPIKLVLPEHSSDVGDLIQPVPGVLYEDAKLKKGDPRRYQTGMSKYTNFYDENRPLKPIARRGDLAILQAANDLLRKTKDYNDNDNNEQDSQIPKLHRLARIPPIMSSSSASSA</sequence>
<dbReference type="EMBL" id="CAJNOH010000216">
    <property type="protein sequence ID" value="CAF0949322.1"/>
    <property type="molecule type" value="Genomic_DNA"/>
</dbReference>
<feature type="region of interest" description="Disordered" evidence="1">
    <location>
        <begin position="1"/>
        <end position="30"/>
    </location>
</feature>
<dbReference type="Pfam" id="PF15479">
    <property type="entry name" value="DUF4639"/>
    <property type="match status" value="1"/>
</dbReference>
<organism evidence="2 4">
    <name type="scientific">Rotaria sordida</name>
    <dbReference type="NCBI Taxonomy" id="392033"/>
    <lineage>
        <taxon>Eukaryota</taxon>
        <taxon>Metazoa</taxon>
        <taxon>Spiralia</taxon>
        <taxon>Gnathifera</taxon>
        <taxon>Rotifera</taxon>
        <taxon>Eurotatoria</taxon>
        <taxon>Bdelloidea</taxon>
        <taxon>Philodinida</taxon>
        <taxon>Philodinidae</taxon>
        <taxon>Rotaria</taxon>
    </lineage>
</organism>
<feature type="compositionally biased region" description="Low complexity" evidence="1">
    <location>
        <begin position="179"/>
        <end position="192"/>
    </location>
</feature>
<evidence type="ECO:0000313" key="5">
    <source>
        <dbReference type="Proteomes" id="UP000663870"/>
    </source>
</evidence>
<dbReference type="AlphaFoldDB" id="A0A814D4G3"/>
<accession>A0A814D4G3</accession>
<feature type="compositionally biased region" description="Basic and acidic residues" evidence="1">
    <location>
        <begin position="21"/>
        <end position="30"/>
    </location>
</feature>
<evidence type="ECO:0000256" key="1">
    <source>
        <dbReference type="SAM" id="MobiDB-lite"/>
    </source>
</evidence>